<dbReference type="EMBL" id="QXFU01002437">
    <property type="protein sequence ID" value="KAE8985723.1"/>
    <property type="molecule type" value="Genomic_DNA"/>
</dbReference>
<gene>
    <name evidence="1" type="ORF">PR001_g24604</name>
    <name evidence="2" type="ORF">PR002_g22556</name>
</gene>
<dbReference type="AlphaFoldDB" id="A0A6A3IBF2"/>
<proteinExistence type="predicted"/>
<evidence type="ECO:0000313" key="3">
    <source>
        <dbReference type="Proteomes" id="UP000429607"/>
    </source>
</evidence>
<sequence length="42" mass="4408">MLAGSPHFIVDPTSSSSSTKLQRTADLYCVGMAGLPETPLPM</sequence>
<comment type="caution">
    <text evidence="1">The sequence shown here is derived from an EMBL/GenBank/DDBJ whole genome shotgun (WGS) entry which is preliminary data.</text>
</comment>
<dbReference type="EMBL" id="QXFV01003172">
    <property type="protein sequence ID" value="KAE8979267.1"/>
    <property type="molecule type" value="Genomic_DNA"/>
</dbReference>
<reference evidence="3 4" key="1">
    <citation type="submission" date="2018-09" db="EMBL/GenBank/DDBJ databases">
        <title>Genomic investigation of the strawberry pathogen Phytophthora fragariae indicates pathogenicity is determined by transcriptional variation in three key races.</title>
        <authorList>
            <person name="Adams T.M."/>
            <person name="Armitage A.D."/>
            <person name="Sobczyk M.K."/>
            <person name="Bates H.J."/>
            <person name="Dunwell J.M."/>
            <person name="Nellist C.F."/>
            <person name="Harrison R.J."/>
        </authorList>
    </citation>
    <scope>NUCLEOTIDE SEQUENCE [LARGE SCALE GENOMIC DNA]</scope>
    <source>
        <strain evidence="1 3">SCRP249</strain>
        <strain evidence="2 4">SCRP324</strain>
    </source>
</reference>
<name>A0A6A3IBF2_9STRA</name>
<dbReference type="Proteomes" id="UP000435112">
    <property type="component" value="Unassembled WGS sequence"/>
</dbReference>
<organism evidence="1 3">
    <name type="scientific">Phytophthora rubi</name>
    <dbReference type="NCBI Taxonomy" id="129364"/>
    <lineage>
        <taxon>Eukaryota</taxon>
        <taxon>Sar</taxon>
        <taxon>Stramenopiles</taxon>
        <taxon>Oomycota</taxon>
        <taxon>Peronosporomycetes</taxon>
        <taxon>Peronosporales</taxon>
        <taxon>Peronosporaceae</taxon>
        <taxon>Phytophthora</taxon>
    </lineage>
</organism>
<protein>
    <submittedName>
        <fullName evidence="1">Uncharacterized protein</fullName>
    </submittedName>
</protein>
<accession>A0A6A3IBF2</accession>
<evidence type="ECO:0000313" key="2">
    <source>
        <dbReference type="EMBL" id="KAE8985723.1"/>
    </source>
</evidence>
<evidence type="ECO:0000313" key="4">
    <source>
        <dbReference type="Proteomes" id="UP000435112"/>
    </source>
</evidence>
<dbReference type="Proteomes" id="UP000429607">
    <property type="component" value="Unassembled WGS sequence"/>
</dbReference>
<evidence type="ECO:0000313" key="1">
    <source>
        <dbReference type="EMBL" id="KAE8979267.1"/>
    </source>
</evidence>